<dbReference type="OrthoDB" id="5772781at2759"/>
<dbReference type="Pfam" id="PF03881">
    <property type="entry name" value="Fructosamin_kin"/>
    <property type="match status" value="1"/>
</dbReference>
<dbReference type="GO" id="GO:0102193">
    <property type="term" value="F:protein-ribulosamine 3-kinase activity"/>
    <property type="evidence" value="ECO:0007669"/>
    <property type="project" value="UniProtKB-EC"/>
</dbReference>
<keyword evidence="3" id="KW-0808">Transferase</keyword>
<dbReference type="Proteomes" id="UP001154329">
    <property type="component" value="Chromosome 1"/>
</dbReference>
<evidence type="ECO:0000256" key="2">
    <source>
        <dbReference type="ARBA" id="ARBA00048655"/>
    </source>
</evidence>
<dbReference type="PANTHER" id="PTHR12149">
    <property type="entry name" value="FRUCTOSAMINE 3 KINASE-RELATED PROTEIN"/>
    <property type="match status" value="1"/>
</dbReference>
<dbReference type="PANTHER" id="PTHR12149:SF8">
    <property type="entry name" value="PROTEIN-RIBULOSAMINE 3-KINASE"/>
    <property type="match status" value="1"/>
</dbReference>
<evidence type="ECO:0000313" key="5">
    <source>
        <dbReference type="Proteomes" id="UP001154329"/>
    </source>
</evidence>
<proteinExistence type="inferred from homology"/>
<comment type="catalytic activity">
    <reaction evidence="2">
        <text>N(6)-D-ribulosyl-L-lysyl-[protein] + ATP = N(6)-(3-O-phospho-D-ribulosyl)-L-lysyl-[protein] + ADP + H(+)</text>
        <dbReference type="Rhea" id="RHEA:48432"/>
        <dbReference type="Rhea" id="RHEA-COMP:12103"/>
        <dbReference type="Rhea" id="RHEA-COMP:12104"/>
        <dbReference type="ChEBI" id="CHEBI:15378"/>
        <dbReference type="ChEBI" id="CHEBI:30616"/>
        <dbReference type="ChEBI" id="CHEBI:90418"/>
        <dbReference type="ChEBI" id="CHEBI:90420"/>
        <dbReference type="ChEBI" id="CHEBI:456216"/>
        <dbReference type="EC" id="2.7.1.172"/>
    </reaction>
    <physiologicalReaction direction="left-to-right" evidence="2">
        <dbReference type="Rhea" id="RHEA:48433"/>
    </physiologicalReaction>
</comment>
<dbReference type="AlphaFoldDB" id="A0A9P0NDS2"/>
<evidence type="ECO:0000256" key="1">
    <source>
        <dbReference type="ARBA" id="ARBA00011961"/>
    </source>
</evidence>
<keyword evidence="5" id="KW-1185">Reference proteome</keyword>
<dbReference type="EMBL" id="OU899034">
    <property type="protein sequence ID" value="CAH1712166.1"/>
    <property type="molecule type" value="Genomic_DNA"/>
</dbReference>
<sequence length="301" mass="34461">MENALETILNTSIKKLDMYTDGGCINNSSVYQTEDNKLVFVKDNSKPGSDKMFNGELEGLKAICSTNTISAPYPIATGCTSSGQHFIVMDYWKMNSLSTKCSSELGSQLAEMHMFNLKDGQSCVKKFGFHVETCCGFLPQNNTWTDDWITFYTENRLNYQIQLLQSKSGNSLKKKKIIENYWPRLKHKIPKFFEGIEVKPSLLHGDLWPGNTAQSNSKPVIFDPATFYGHHEYDIASISLFGGISKDFFEAYFKKIPKSNGFENRKLLYHLFHYLNHWNHFGGSYIDLTIDTFESLLDFEF</sequence>
<evidence type="ECO:0000256" key="3">
    <source>
        <dbReference type="PIRNR" id="PIRNR006221"/>
    </source>
</evidence>
<organism evidence="4 5">
    <name type="scientific">Aphis gossypii</name>
    <name type="common">Cotton aphid</name>
    <dbReference type="NCBI Taxonomy" id="80765"/>
    <lineage>
        <taxon>Eukaryota</taxon>
        <taxon>Metazoa</taxon>
        <taxon>Ecdysozoa</taxon>
        <taxon>Arthropoda</taxon>
        <taxon>Hexapoda</taxon>
        <taxon>Insecta</taxon>
        <taxon>Pterygota</taxon>
        <taxon>Neoptera</taxon>
        <taxon>Paraneoptera</taxon>
        <taxon>Hemiptera</taxon>
        <taxon>Sternorrhyncha</taxon>
        <taxon>Aphidomorpha</taxon>
        <taxon>Aphidoidea</taxon>
        <taxon>Aphididae</taxon>
        <taxon>Aphidini</taxon>
        <taxon>Aphis</taxon>
        <taxon>Aphis</taxon>
    </lineage>
</organism>
<comment type="similarity">
    <text evidence="3">Belongs to the fructosamine kinase family.</text>
</comment>
<dbReference type="Gene3D" id="3.30.200.20">
    <property type="entry name" value="Phosphorylase Kinase, domain 1"/>
    <property type="match status" value="1"/>
</dbReference>
<keyword evidence="3" id="KW-0418">Kinase</keyword>
<protein>
    <recommendedName>
        <fullName evidence="1">protein-ribulosamine 3-kinase</fullName>
        <ecNumber evidence="1">2.7.1.172</ecNumber>
    </recommendedName>
</protein>
<dbReference type="InterPro" id="IPR011009">
    <property type="entry name" value="Kinase-like_dom_sf"/>
</dbReference>
<gene>
    <name evidence="4" type="ORF">APHIGO_LOCUS1882</name>
</gene>
<dbReference type="InterPro" id="IPR016477">
    <property type="entry name" value="Fructo-/Ketosamine-3-kinase"/>
</dbReference>
<dbReference type="PIRSF" id="PIRSF006221">
    <property type="entry name" value="Ketosamine-3-kinase"/>
    <property type="match status" value="1"/>
</dbReference>
<reference evidence="4" key="2">
    <citation type="submission" date="2022-10" db="EMBL/GenBank/DDBJ databases">
        <authorList>
            <consortium name="ENA_rothamsted_submissions"/>
            <consortium name="culmorum"/>
            <person name="King R."/>
        </authorList>
    </citation>
    <scope>NUCLEOTIDE SEQUENCE</scope>
</reference>
<name>A0A9P0NDS2_APHGO</name>
<accession>A0A9P0NDS2</accession>
<evidence type="ECO:0000313" key="4">
    <source>
        <dbReference type="EMBL" id="CAH1712166.1"/>
    </source>
</evidence>
<dbReference type="EC" id="2.7.1.172" evidence="1"/>
<reference evidence="4" key="1">
    <citation type="submission" date="2022-02" db="EMBL/GenBank/DDBJ databases">
        <authorList>
            <person name="King R."/>
        </authorList>
    </citation>
    <scope>NUCLEOTIDE SEQUENCE</scope>
</reference>
<dbReference type="Gene3D" id="3.90.1200.10">
    <property type="match status" value="1"/>
</dbReference>
<dbReference type="GO" id="GO:0016301">
    <property type="term" value="F:kinase activity"/>
    <property type="evidence" value="ECO:0007669"/>
    <property type="project" value="UniProtKB-UniRule"/>
</dbReference>
<dbReference type="SUPFAM" id="SSF56112">
    <property type="entry name" value="Protein kinase-like (PK-like)"/>
    <property type="match status" value="1"/>
</dbReference>